<keyword evidence="2" id="KW-0732">Signal</keyword>
<feature type="chain" id="PRO_5022816912" description="SLA1 homology domain-containing protein" evidence="2">
    <location>
        <begin position="21"/>
        <end position="323"/>
    </location>
</feature>
<feature type="compositionally biased region" description="Basic and acidic residues" evidence="1">
    <location>
        <begin position="168"/>
        <end position="177"/>
    </location>
</feature>
<evidence type="ECO:0000313" key="4">
    <source>
        <dbReference type="Proteomes" id="UP000324233"/>
    </source>
</evidence>
<accession>A0A5B9W151</accession>
<organism evidence="3 4">
    <name type="scientific">Aquisphaera giovannonii</name>
    <dbReference type="NCBI Taxonomy" id="406548"/>
    <lineage>
        <taxon>Bacteria</taxon>
        <taxon>Pseudomonadati</taxon>
        <taxon>Planctomycetota</taxon>
        <taxon>Planctomycetia</taxon>
        <taxon>Isosphaerales</taxon>
        <taxon>Isosphaeraceae</taxon>
        <taxon>Aquisphaera</taxon>
    </lineage>
</organism>
<feature type="signal peptide" evidence="2">
    <location>
        <begin position="1"/>
        <end position="20"/>
    </location>
</feature>
<dbReference type="RefSeq" id="WP_148593984.1">
    <property type="nucleotide sequence ID" value="NZ_CP042997.1"/>
</dbReference>
<proteinExistence type="predicted"/>
<evidence type="ECO:0000313" key="3">
    <source>
        <dbReference type="EMBL" id="QEH33999.1"/>
    </source>
</evidence>
<dbReference type="AlphaFoldDB" id="A0A5B9W151"/>
<sequence precursor="true">MRRFSLVGLMLILASPQASAQLGGMGGMGGGMARPQPGARGMMGNMLAEGFGGPVGVERTVQVEMADGEKIAGKIYLNAVGISGSAGQYQVEASFVKLIRFASAAKDAEKDGDDEAKEPAKDAIFTTTGREIRGKIARMNWLLAIDCGTLSLDASKMRSMTFVPLPEPGREKPKLGEGGEAAGSDLKATPISGEGVTVLRVAGTNIRRLAASRPAGDRWATVELREPFTGQVMPVVAPGVAACQIGRHVYAYGAAADRWDVAEIPASVQAMLSVRPGLVTVQAGDHYLRFDPAAGKWSDADLTTLLTRGERPAKPDHAGEKTR</sequence>
<dbReference type="KEGG" id="agv:OJF2_25320"/>
<protein>
    <recommendedName>
        <fullName evidence="5">SLA1 homology domain-containing protein</fullName>
    </recommendedName>
</protein>
<keyword evidence="4" id="KW-1185">Reference proteome</keyword>
<evidence type="ECO:0008006" key="5">
    <source>
        <dbReference type="Google" id="ProtNLM"/>
    </source>
</evidence>
<reference evidence="3 4" key="1">
    <citation type="submission" date="2019-08" db="EMBL/GenBank/DDBJ databases">
        <title>Deep-cultivation of Planctomycetes and their phenomic and genomic characterization uncovers novel biology.</title>
        <authorList>
            <person name="Wiegand S."/>
            <person name="Jogler M."/>
            <person name="Boedeker C."/>
            <person name="Pinto D."/>
            <person name="Vollmers J."/>
            <person name="Rivas-Marin E."/>
            <person name="Kohn T."/>
            <person name="Peeters S.H."/>
            <person name="Heuer A."/>
            <person name="Rast P."/>
            <person name="Oberbeckmann S."/>
            <person name="Bunk B."/>
            <person name="Jeske O."/>
            <person name="Meyerdierks A."/>
            <person name="Storesund J.E."/>
            <person name="Kallscheuer N."/>
            <person name="Luecker S."/>
            <person name="Lage O.M."/>
            <person name="Pohl T."/>
            <person name="Merkel B.J."/>
            <person name="Hornburger P."/>
            <person name="Mueller R.-W."/>
            <person name="Bruemmer F."/>
            <person name="Labrenz M."/>
            <person name="Spormann A.M."/>
            <person name="Op den Camp H."/>
            <person name="Overmann J."/>
            <person name="Amann R."/>
            <person name="Jetten M.S.M."/>
            <person name="Mascher T."/>
            <person name="Medema M.H."/>
            <person name="Devos D.P."/>
            <person name="Kaster A.-K."/>
            <person name="Ovreas L."/>
            <person name="Rohde M."/>
            <person name="Galperin M.Y."/>
            <person name="Jogler C."/>
        </authorList>
    </citation>
    <scope>NUCLEOTIDE SEQUENCE [LARGE SCALE GENOMIC DNA]</scope>
    <source>
        <strain evidence="3 4">OJF2</strain>
    </source>
</reference>
<evidence type="ECO:0000256" key="2">
    <source>
        <dbReference type="SAM" id="SignalP"/>
    </source>
</evidence>
<evidence type="ECO:0000256" key="1">
    <source>
        <dbReference type="SAM" id="MobiDB-lite"/>
    </source>
</evidence>
<name>A0A5B9W151_9BACT</name>
<dbReference type="OrthoDB" id="302434at2"/>
<dbReference type="EMBL" id="CP042997">
    <property type="protein sequence ID" value="QEH33999.1"/>
    <property type="molecule type" value="Genomic_DNA"/>
</dbReference>
<gene>
    <name evidence="3" type="ORF">OJF2_25320</name>
</gene>
<feature type="region of interest" description="Disordered" evidence="1">
    <location>
        <begin position="163"/>
        <end position="187"/>
    </location>
</feature>
<dbReference type="Proteomes" id="UP000324233">
    <property type="component" value="Chromosome"/>
</dbReference>